<feature type="compositionally biased region" description="Basic residues" evidence="1">
    <location>
        <begin position="238"/>
        <end position="255"/>
    </location>
</feature>
<feature type="compositionally biased region" description="Low complexity" evidence="1">
    <location>
        <begin position="758"/>
        <end position="770"/>
    </location>
</feature>
<keyword evidence="4" id="KW-1185">Reference proteome</keyword>
<comment type="caution">
    <text evidence="3">The sequence shown here is derived from an EMBL/GenBank/DDBJ whole genome shotgun (WGS) entry which is preliminary data.</text>
</comment>
<feature type="compositionally biased region" description="Low complexity" evidence="1">
    <location>
        <begin position="142"/>
        <end position="165"/>
    </location>
</feature>
<reference evidence="3" key="2">
    <citation type="journal article" date="2023" name="IMA Fungus">
        <title>Comparative genomic study of the Penicillium genus elucidates a diverse pangenome and 15 lateral gene transfer events.</title>
        <authorList>
            <person name="Petersen C."/>
            <person name="Sorensen T."/>
            <person name="Nielsen M.R."/>
            <person name="Sondergaard T.E."/>
            <person name="Sorensen J.L."/>
            <person name="Fitzpatrick D.A."/>
            <person name="Frisvad J.C."/>
            <person name="Nielsen K.L."/>
        </authorList>
    </citation>
    <scope>NUCLEOTIDE SEQUENCE</scope>
    <source>
        <strain evidence="3">IBT 29677</strain>
    </source>
</reference>
<feature type="compositionally biased region" description="Basic and acidic residues" evidence="1">
    <location>
        <begin position="228"/>
        <end position="237"/>
    </location>
</feature>
<feature type="compositionally biased region" description="Polar residues" evidence="1">
    <location>
        <begin position="117"/>
        <end position="128"/>
    </location>
</feature>
<dbReference type="InterPro" id="IPR058348">
    <property type="entry name" value="DUF8035"/>
</dbReference>
<feature type="compositionally biased region" description="Basic and acidic residues" evidence="1">
    <location>
        <begin position="396"/>
        <end position="426"/>
    </location>
</feature>
<dbReference type="Proteomes" id="UP001147747">
    <property type="component" value="Unassembled WGS sequence"/>
</dbReference>
<dbReference type="OrthoDB" id="5418088at2759"/>
<feature type="region of interest" description="Disordered" evidence="1">
    <location>
        <begin position="647"/>
        <end position="788"/>
    </location>
</feature>
<evidence type="ECO:0000313" key="3">
    <source>
        <dbReference type="EMBL" id="KAJ5397559.1"/>
    </source>
</evidence>
<feature type="compositionally biased region" description="Basic and acidic residues" evidence="1">
    <location>
        <begin position="129"/>
        <end position="138"/>
    </location>
</feature>
<feature type="compositionally biased region" description="Basic and acidic residues" evidence="1">
    <location>
        <begin position="648"/>
        <end position="677"/>
    </location>
</feature>
<evidence type="ECO:0000256" key="1">
    <source>
        <dbReference type="SAM" id="MobiDB-lite"/>
    </source>
</evidence>
<dbReference type="EMBL" id="JAPZBU010000006">
    <property type="protein sequence ID" value="KAJ5397559.1"/>
    <property type="molecule type" value="Genomic_DNA"/>
</dbReference>
<reference evidence="3" key="1">
    <citation type="submission" date="2022-12" db="EMBL/GenBank/DDBJ databases">
        <authorList>
            <person name="Petersen C."/>
        </authorList>
    </citation>
    <scope>NUCLEOTIDE SEQUENCE</scope>
    <source>
        <strain evidence="3">IBT 29677</strain>
    </source>
</reference>
<feature type="compositionally biased region" description="Basic and acidic residues" evidence="1">
    <location>
        <begin position="500"/>
        <end position="511"/>
    </location>
</feature>
<feature type="compositionally biased region" description="Basic and acidic residues" evidence="1">
    <location>
        <begin position="260"/>
        <end position="271"/>
    </location>
</feature>
<feature type="compositionally biased region" description="Basic and acidic residues" evidence="1">
    <location>
        <begin position="308"/>
        <end position="329"/>
    </location>
</feature>
<name>A0A9W9W2L6_9EURO</name>
<gene>
    <name evidence="3" type="ORF">N7509_005672</name>
</gene>
<accession>A0A9W9W2L6</accession>
<dbReference type="Pfam" id="PF26118">
    <property type="entry name" value="DUF8035"/>
    <property type="match status" value="1"/>
</dbReference>
<feature type="compositionally biased region" description="Polar residues" evidence="1">
    <location>
        <begin position="67"/>
        <end position="81"/>
    </location>
</feature>
<feature type="compositionally biased region" description="Basic and acidic residues" evidence="1">
    <location>
        <begin position="348"/>
        <end position="361"/>
    </location>
</feature>
<feature type="domain" description="DUF8035" evidence="2">
    <location>
        <begin position="599"/>
        <end position="653"/>
    </location>
</feature>
<feature type="compositionally biased region" description="Polar residues" evidence="1">
    <location>
        <begin position="14"/>
        <end position="23"/>
    </location>
</feature>
<evidence type="ECO:0000313" key="4">
    <source>
        <dbReference type="Proteomes" id="UP001147747"/>
    </source>
</evidence>
<organism evidence="3 4">
    <name type="scientific">Penicillium cosmopolitanum</name>
    <dbReference type="NCBI Taxonomy" id="1131564"/>
    <lineage>
        <taxon>Eukaryota</taxon>
        <taxon>Fungi</taxon>
        <taxon>Dikarya</taxon>
        <taxon>Ascomycota</taxon>
        <taxon>Pezizomycotina</taxon>
        <taxon>Eurotiomycetes</taxon>
        <taxon>Eurotiomycetidae</taxon>
        <taxon>Eurotiales</taxon>
        <taxon>Aspergillaceae</taxon>
        <taxon>Penicillium</taxon>
    </lineage>
</organism>
<dbReference type="AlphaFoldDB" id="A0A9W9W2L6"/>
<dbReference type="GeneID" id="81369289"/>
<feature type="region of interest" description="Disordered" evidence="1">
    <location>
        <begin position="388"/>
        <end position="603"/>
    </location>
</feature>
<feature type="compositionally biased region" description="Pro residues" evidence="1">
    <location>
        <begin position="731"/>
        <end position="757"/>
    </location>
</feature>
<feature type="compositionally biased region" description="Basic and acidic residues" evidence="1">
    <location>
        <begin position="541"/>
        <end position="561"/>
    </location>
</feature>
<dbReference type="RefSeq" id="XP_056489611.1">
    <property type="nucleotide sequence ID" value="XM_056630309.1"/>
</dbReference>
<feature type="compositionally biased region" description="Low complexity" evidence="1">
    <location>
        <begin position="531"/>
        <end position="540"/>
    </location>
</feature>
<dbReference type="PANTHER" id="PTHR42081">
    <property type="entry name" value="ZINC FINGER PROTEIN DHHC DOMAIN CONTAINING PROTEIN"/>
    <property type="match status" value="1"/>
</dbReference>
<feature type="region of interest" description="Disordered" evidence="1">
    <location>
        <begin position="203"/>
        <end position="372"/>
    </location>
</feature>
<feature type="region of interest" description="Disordered" evidence="1">
    <location>
        <begin position="1"/>
        <end position="174"/>
    </location>
</feature>
<proteinExistence type="predicted"/>
<evidence type="ECO:0000259" key="2">
    <source>
        <dbReference type="Pfam" id="PF26118"/>
    </source>
</evidence>
<feature type="compositionally biased region" description="Basic residues" evidence="1">
    <location>
        <begin position="452"/>
        <end position="461"/>
    </location>
</feature>
<sequence length="788" mass="89150">MPTVQPHPPASVAAASTKSTQSAPPVAFQRPVPRPRFWTTPIPRQTQAMGYHRTLSPTGGKGHLSGPRSSTGMVQLPSSASYDPYENPRRHLDYDDYYPSDVGYGTHRYQPRHRSTVDIQPTSSQTYRDSGHSKRRTEYAIQPHSSSQSQPQTRHSRSRSNTTTSATDLHNQPLRIAVPSGSHLRPATAGRIASPLLTESGHLVQSPSHHAGHHRRVYSNTDYASDTGRLESRESDRHRSHGSRRVHPPPGHRRYPPYDGLKKGDDIDKYDAYSYTTPREQFDRDYPVKPRHPTTRSSVDRPLSMNLMEEHPQGSGHDRSLVVRPHDSDDGYESYNDPHRRSHHGRSHRDNDRHSRDDRSPRPHNGNGDMALATAGLATAGLGTAALGAGYSDLSDYDHRSRNQPRRSHDPERDYEPPKHSSRDVTTRGLDVAAPSNPEKKKHQYLEPSDHHRSRPRRRSGRRSESDSEGYTDDDDLRKYRHEPSATARRRHSSTDTSSGDERSRHQPRDRSRSRHRSSRSQRMLEDHRSSVSSHPSPSQSRDDVRKPITVEPAAQKEPESAPKGILKAPRQSFPEEPNPIREGVAPLKDANKQGIPPDARWTKIDRRLVNPEALDAGNERYENRSEYVIVLRVLSKDEVQMYAVKTQEIRDARHKEQIEDKRRRMEEKQRGGHRGAESSSDDEDEGDEPLKIEAPPVGEQRPALPTRPHQSHPHPSQPHPSQPHSSQPHPSQPHPSQPHPSQPHPSQPYPSQPYPSQPHSSHPHSSQPHPSHPHPSHSQMHIPSPRE</sequence>
<dbReference type="PANTHER" id="PTHR42081:SF1">
    <property type="entry name" value="ZINC FINGER PROTEIN DHHC DOMAIN CONTAINING PROTEIN"/>
    <property type="match status" value="1"/>
</dbReference>
<protein>
    <recommendedName>
        <fullName evidence="2">DUF8035 domain-containing protein</fullName>
    </recommendedName>
</protein>